<evidence type="ECO:0000256" key="4">
    <source>
        <dbReference type="ARBA" id="ARBA00022989"/>
    </source>
</evidence>
<organism evidence="6 7">
    <name type="scientific">Selenomonas timonae</name>
    <dbReference type="NCBI Taxonomy" id="2754044"/>
    <lineage>
        <taxon>Bacteria</taxon>
        <taxon>Bacillati</taxon>
        <taxon>Bacillota</taxon>
        <taxon>Negativicutes</taxon>
        <taxon>Selenomonadales</taxon>
        <taxon>Selenomonadaceae</taxon>
        <taxon>Selenomonas</taxon>
    </lineage>
</organism>
<dbReference type="PANTHER" id="PTHR37481:SF1">
    <property type="entry name" value="LIPOPOLYSACCHARIDE EXPORT SYSTEM PROTEIN LPTC"/>
    <property type="match status" value="1"/>
</dbReference>
<accession>A0A7G7VMB0</accession>
<sequence>MAQSKWLYGGGAALLAGLIVWAIATVPEIPEQTDTQPGSRVMSYADNTLSEERDGRTVWKMTASQVNVDIDTNDTSMVQIDGTFYTEDGRSLTLKAAEGHMDSVTRDVVVTGNIEAQTSDGASLRAKELRWTAAEGSLSAEGDAEIVRDDIRATGDRIVSTDGFQKFSVIGNARIEKGGAQ</sequence>
<gene>
    <name evidence="6" type="primary">lptC</name>
    <name evidence="6" type="ORF">H1B31_04825</name>
</gene>
<dbReference type="Gene3D" id="2.60.450.10">
    <property type="entry name" value="Lipopolysaccharide (LPS) transport protein A like domain"/>
    <property type="match status" value="1"/>
</dbReference>
<protein>
    <submittedName>
        <fullName evidence="6">LPS export ABC transporter periplasmic protein LptC</fullName>
    </submittedName>
</protein>
<dbReference type="GO" id="GO:0030288">
    <property type="term" value="C:outer membrane-bounded periplasmic space"/>
    <property type="evidence" value="ECO:0007669"/>
    <property type="project" value="TreeGrafter"/>
</dbReference>
<dbReference type="Pfam" id="PF06835">
    <property type="entry name" value="LptC"/>
    <property type="match status" value="1"/>
</dbReference>
<dbReference type="GO" id="GO:0015221">
    <property type="term" value="F:lipopolysaccharide transmembrane transporter activity"/>
    <property type="evidence" value="ECO:0007669"/>
    <property type="project" value="InterPro"/>
</dbReference>
<dbReference type="RefSeq" id="WP_185981104.1">
    <property type="nucleotide sequence ID" value="NZ_CP060204.1"/>
</dbReference>
<keyword evidence="7" id="KW-1185">Reference proteome</keyword>
<evidence type="ECO:0000256" key="1">
    <source>
        <dbReference type="ARBA" id="ARBA00022475"/>
    </source>
</evidence>
<dbReference type="Proteomes" id="UP000515480">
    <property type="component" value="Chromosome"/>
</dbReference>
<dbReference type="PANTHER" id="PTHR37481">
    <property type="entry name" value="LIPOPOLYSACCHARIDE EXPORT SYSTEM PROTEIN LPTC"/>
    <property type="match status" value="1"/>
</dbReference>
<keyword evidence="2" id="KW-0997">Cell inner membrane</keyword>
<evidence type="ECO:0000256" key="5">
    <source>
        <dbReference type="ARBA" id="ARBA00023136"/>
    </source>
</evidence>
<proteinExistence type="predicted"/>
<dbReference type="KEGG" id="stim:H1B31_04825"/>
<evidence type="ECO:0000256" key="3">
    <source>
        <dbReference type="ARBA" id="ARBA00022692"/>
    </source>
</evidence>
<keyword evidence="3" id="KW-0812">Transmembrane</keyword>
<evidence type="ECO:0000313" key="6">
    <source>
        <dbReference type="EMBL" id="QNH55253.1"/>
    </source>
</evidence>
<dbReference type="GO" id="GO:0005886">
    <property type="term" value="C:plasma membrane"/>
    <property type="evidence" value="ECO:0007669"/>
    <property type="project" value="InterPro"/>
</dbReference>
<dbReference type="InterPro" id="IPR052363">
    <property type="entry name" value="LPS_export_LptC"/>
</dbReference>
<dbReference type="InterPro" id="IPR026265">
    <property type="entry name" value="LptC"/>
</dbReference>
<evidence type="ECO:0000313" key="7">
    <source>
        <dbReference type="Proteomes" id="UP000515480"/>
    </source>
</evidence>
<name>A0A7G7VMB0_9FIRM</name>
<dbReference type="NCBIfam" id="TIGR04409">
    <property type="entry name" value="LptC_YrbK"/>
    <property type="match status" value="1"/>
</dbReference>
<dbReference type="InterPro" id="IPR010664">
    <property type="entry name" value="LipoPS_assembly_LptC-rel"/>
</dbReference>
<keyword evidence="1" id="KW-1003">Cell membrane</keyword>
<dbReference type="GO" id="GO:0017089">
    <property type="term" value="F:glycolipid transfer activity"/>
    <property type="evidence" value="ECO:0007669"/>
    <property type="project" value="TreeGrafter"/>
</dbReference>
<evidence type="ECO:0000256" key="2">
    <source>
        <dbReference type="ARBA" id="ARBA00022519"/>
    </source>
</evidence>
<reference evidence="6 7" key="1">
    <citation type="submission" date="2020-07" db="EMBL/GenBank/DDBJ databases">
        <title>Complete genome and description of Selenomonas timonensis sp. nov., a new bacterium isolated from a gingivitis subject.</title>
        <authorList>
            <person name="Antezack A."/>
        </authorList>
    </citation>
    <scope>NUCLEOTIDE SEQUENCE [LARGE SCALE GENOMIC DNA]</scope>
    <source>
        <strain evidence="6 7">Marseille-Q3039</strain>
    </source>
</reference>
<keyword evidence="4" id="KW-1133">Transmembrane helix</keyword>
<keyword evidence="5" id="KW-0472">Membrane</keyword>
<dbReference type="AlphaFoldDB" id="A0A7G7VMB0"/>
<dbReference type="EMBL" id="CP060204">
    <property type="protein sequence ID" value="QNH55253.1"/>
    <property type="molecule type" value="Genomic_DNA"/>
</dbReference>